<evidence type="ECO:0000256" key="1">
    <source>
        <dbReference type="SAM" id="Phobius"/>
    </source>
</evidence>
<organism evidence="2">
    <name type="scientific">marine sediment metagenome</name>
    <dbReference type="NCBI Taxonomy" id="412755"/>
    <lineage>
        <taxon>unclassified sequences</taxon>
        <taxon>metagenomes</taxon>
        <taxon>ecological metagenomes</taxon>
    </lineage>
</organism>
<comment type="caution">
    <text evidence="2">The sequence shown here is derived from an EMBL/GenBank/DDBJ whole genome shotgun (WGS) entry which is preliminary data.</text>
</comment>
<keyword evidence="1" id="KW-0472">Membrane</keyword>
<name>X1F5B3_9ZZZZ</name>
<proteinExistence type="predicted"/>
<keyword evidence="1" id="KW-0812">Transmembrane</keyword>
<keyword evidence="1" id="KW-1133">Transmembrane helix</keyword>
<sequence>LSIAMMLGVGIALSIRGLLFVNVVGQIKGAMMPLTLVSPS</sequence>
<feature type="non-terminal residue" evidence="2">
    <location>
        <position position="1"/>
    </location>
</feature>
<dbReference type="AlphaFoldDB" id="X1F5B3"/>
<evidence type="ECO:0000313" key="2">
    <source>
        <dbReference type="EMBL" id="GAH24559.1"/>
    </source>
</evidence>
<protein>
    <submittedName>
        <fullName evidence="2">Uncharacterized protein</fullName>
    </submittedName>
</protein>
<gene>
    <name evidence="2" type="ORF">S03H2_02306</name>
</gene>
<feature type="transmembrane region" description="Helical" evidence="1">
    <location>
        <begin position="6"/>
        <end position="25"/>
    </location>
</feature>
<accession>X1F5B3</accession>
<dbReference type="EMBL" id="BARU01000755">
    <property type="protein sequence ID" value="GAH24559.1"/>
    <property type="molecule type" value="Genomic_DNA"/>
</dbReference>
<reference evidence="2" key="1">
    <citation type="journal article" date="2014" name="Front. Microbiol.">
        <title>High frequency of phylogenetically diverse reductive dehalogenase-homologous genes in deep subseafloor sedimentary metagenomes.</title>
        <authorList>
            <person name="Kawai M."/>
            <person name="Futagami T."/>
            <person name="Toyoda A."/>
            <person name="Takaki Y."/>
            <person name="Nishi S."/>
            <person name="Hori S."/>
            <person name="Arai W."/>
            <person name="Tsubouchi T."/>
            <person name="Morono Y."/>
            <person name="Uchiyama I."/>
            <person name="Ito T."/>
            <person name="Fujiyama A."/>
            <person name="Inagaki F."/>
            <person name="Takami H."/>
        </authorList>
    </citation>
    <scope>NUCLEOTIDE SEQUENCE</scope>
    <source>
        <strain evidence="2">Expedition CK06-06</strain>
    </source>
</reference>